<dbReference type="OrthoDB" id="1902296at2759"/>
<sequence length="600" mass="65976">MPVWEGGIARFPASRKIRIGSWNIGSLTGSKTARNGVGVILAAGLKDDVVQVIRRSDRIMMITLVIDGESVNVISAYAPQVGRSEEEKKNFWDSLDELVRECPSDQRLIIGGDLNGHIGAASDGYAGVHGGFGYGVRNDEGRTILEFATAHDLVVANSFFKKRDVHLITFQSGGHYTQIDYLLVRRSELRACRDCRVFPAEACSSQHRLLTLDTLFVRRQHTSVATRLPRILWKNLNGEAAESFRVKVSEGLSTRSEDLTTRDADQMWNTIADIFKNAAKDSLGVASGAVRTQPHNRESWWFSEEVQSKLYDKSQNLVRSSTTGFGILALYDKSQNLVRSSTTGFGILALYDKSQNLVRSSTTGFGILAIYVESRNLVRSSTTGFGILALYDKSQNLVRSSTTGFGILALYDKSRNLVRSSTTGFGILALYDKSRNLVRSSTTGFGILALYDKSQNLVRSSTTGFGILALYDKSQNLVRSSTTGFGILALYDKSQNLVRSSTTGFGILALYDKSQNLVRSSTTGFGILALYDKSQNLVRSSTTGFGILALYDKSQNLVRSSTTGFGILALYDGFRNTCRKSTSSRGTLFVALRRVSEYLP</sequence>
<comment type="caution">
    <text evidence="1">The sequence shown here is derived from an EMBL/GenBank/DDBJ whole genome shotgun (WGS) entry which is preliminary data.</text>
</comment>
<protein>
    <submittedName>
        <fullName evidence="1">Uncharacterized protein</fullName>
    </submittedName>
</protein>
<reference evidence="1 2" key="1">
    <citation type="journal article" date="2018" name="Mol. Plant">
        <title>The genome of Artemisia annua provides insight into the evolution of Asteraceae family and artemisinin biosynthesis.</title>
        <authorList>
            <person name="Shen Q."/>
            <person name="Zhang L."/>
            <person name="Liao Z."/>
            <person name="Wang S."/>
            <person name="Yan T."/>
            <person name="Shi P."/>
            <person name="Liu M."/>
            <person name="Fu X."/>
            <person name="Pan Q."/>
            <person name="Wang Y."/>
            <person name="Lv Z."/>
            <person name="Lu X."/>
            <person name="Zhang F."/>
            <person name="Jiang W."/>
            <person name="Ma Y."/>
            <person name="Chen M."/>
            <person name="Hao X."/>
            <person name="Li L."/>
            <person name="Tang Y."/>
            <person name="Lv G."/>
            <person name="Zhou Y."/>
            <person name="Sun X."/>
            <person name="Brodelius P.E."/>
            <person name="Rose J.K.C."/>
            <person name="Tang K."/>
        </authorList>
    </citation>
    <scope>NUCLEOTIDE SEQUENCE [LARGE SCALE GENOMIC DNA]</scope>
    <source>
        <strain evidence="2">cv. Huhao1</strain>
        <tissue evidence="1">Leaf</tissue>
    </source>
</reference>
<dbReference type="Proteomes" id="UP000245207">
    <property type="component" value="Unassembled WGS sequence"/>
</dbReference>
<name>A0A2U1L0H7_ARTAN</name>
<evidence type="ECO:0000313" key="2">
    <source>
        <dbReference type="Proteomes" id="UP000245207"/>
    </source>
</evidence>
<gene>
    <name evidence="1" type="ORF">CTI12_AA522050</name>
</gene>
<dbReference type="PANTHER" id="PTHR23227">
    <property type="entry name" value="BUCENTAUR RELATED"/>
    <property type="match status" value="1"/>
</dbReference>
<dbReference type="PANTHER" id="PTHR23227:SF67">
    <property type="entry name" value="CRANIOFACIAL DEVELOPMENT PROTEIN 2-LIKE"/>
    <property type="match status" value="1"/>
</dbReference>
<keyword evidence="2" id="KW-1185">Reference proteome</keyword>
<dbReference type="EMBL" id="PKPP01012371">
    <property type="protein sequence ID" value="PWA42479.1"/>
    <property type="molecule type" value="Genomic_DNA"/>
</dbReference>
<dbReference type="InterPro" id="IPR027124">
    <property type="entry name" value="Swc5/CFDP1/2"/>
</dbReference>
<accession>A0A2U1L0H7</accession>
<organism evidence="1 2">
    <name type="scientific">Artemisia annua</name>
    <name type="common">Sweet wormwood</name>
    <dbReference type="NCBI Taxonomy" id="35608"/>
    <lineage>
        <taxon>Eukaryota</taxon>
        <taxon>Viridiplantae</taxon>
        <taxon>Streptophyta</taxon>
        <taxon>Embryophyta</taxon>
        <taxon>Tracheophyta</taxon>
        <taxon>Spermatophyta</taxon>
        <taxon>Magnoliopsida</taxon>
        <taxon>eudicotyledons</taxon>
        <taxon>Gunneridae</taxon>
        <taxon>Pentapetalae</taxon>
        <taxon>asterids</taxon>
        <taxon>campanulids</taxon>
        <taxon>Asterales</taxon>
        <taxon>Asteraceae</taxon>
        <taxon>Asteroideae</taxon>
        <taxon>Anthemideae</taxon>
        <taxon>Artemisiinae</taxon>
        <taxon>Artemisia</taxon>
    </lineage>
</organism>
<dbReference type="AlphaFoldDB" id="A0A2U1L0H7"/>
<proteinExistence type="predicted"/>
<evidence type="ECO:0000313" key="1">
    <source>
        <dbReference type="EMBL" id="PWA42479.1"/>
    </source>
</evidence>
<dbReference type="SUPFAM" id="SSF56219">
    <property type="entry name" value="DNase I-like"/>
    <property type="match status" value="1"/>
</dbReference>
<dbReference type="InterPro" id="IPR036691">
    <property type="entry name" value="Endo/exonu/phosph_ase_sf"/>
</dbReference>
<dbReference type="Gene3D" id="3.60.10.10">
    <property type="entry name" value="Endonuclease/exonuclease/phosphatase"/>
    <property type="match status" value="1"/>
</dbReference>